<feature type="transmembrane region" description="Helical" evidence="7">
    <location>
        <begin position="512"/>
        <end position="529"/>
    </location>
</feature>
<dbReference type="InterPro" id="IPR001204">
    <property type="entry name" value="Phos_transporter"/>
</dbReference>
<comment type="similarity">
    <text evidence="7">Belongs to the inorganic phosphate transporter (PiT) (TC 2.A.20) family.</text>
</comment>
<feature type="region of interest" description="Disordered" evidence="8">
    <location>
        <begin position="430"/>
        <end position="483"/>
    </location>
</feature>
<reference evidence="9" key="1">
    <citation type="submission" date="2022-07" db="EMBL/GenBank/DDBJ databases">
        <title>Evaluation of T. orientalis genome assembly methods using nanopore sequencing and analysis of variation between genomes.</title>
        <authorList>
            <person name="Yam J."/>
            <person name="Micallef M.L."/>
            <person name="Liu M."/>
            <person name="Djordjevic S.P."/>
            <person name="Bogema D.R."/>
            <person name="Jenkins C."/>
        </authorList>
    </citation>
    <scope>NUCLEOTIDE SEQUENCE</scope>
    <source>
        <strain evidence="9">Fish Creek</strain>
    </source>
</reference>
<gene>
    <name evidence="9" type="ORF">MACJ_001387</name>
</gene>
<dbReference type="GO" id="GO:0016020">
    <property type="term" value="C:membrane"/>
    <property type="evidence" value="ECO:0007669"/>
    <property type="project" value="UniProtKB-SubCell"/>
</dbReference>
<evidence type="ECO:0000256" key="8">
    <source>
        <dbReference type="SAM" id="MobiDB-lite"/>
    </source>
</evidence>
<dbReference type="AlphaFoldDB" id="A0A976M8B6"/>
<feature type="compositionally biased region" description="Polar residues" evidence="8">
    <location>
        <begin position="311"/>
        <end position="323"/>
    </location>
</feature>
<accession>A0A976M8B6</accession>
<feature type="transmembrane region" description="Helical" evidence="7">
    <location>
        <begin position="186"/>
        <end position="207"/>
    </location>
</feature>
<evidence type="ECO:0000256" key="1">
    <source>
        <dbReference type="ARBA" id="ARBA00004141"/>
    </source>
</evidence>
<dbReference type="GO" id="GO:0035435">
    <property type="term" value="P:phosphate ion transmembrane transport"/>
    <property type="evidence" value="ECO:0007669"/>
    <property type="project" value="TreeGrafter"/>
</dbReference>
<keyword evidence="6 7" id="KW-0472">Membrane</keyword>
<dbReference type="PANTHER" id="PTHR11101:SF80">
    <property type="entry name" value="PHOSPHATE TRANSPORTER"/>
    <property type="match status" value="1"/>
</dbReference>
<feature type="region of interest" description="Disordered" evidence="8">
    <location>
        <begin position="371"/>
        <end position="409"/>
    </location>
</feature>
<feature type="transmembrane region" description="Helical" evidence="7">
    <location>
        <begin position="7"/>
        <end position="28"/>
    </location>
</feature>
<dbReference type="GO" id="GO:0005315">
    <property type="term" value="F:phosphate transmembrane transporter activity"/>
    <property type="evidence" value="ECO:0007669"/>
    <property type="project" value="InterPro"/>
</dbReference>
<dbReference type="Pfam" id="PF01384">
    <property type="entry name" value="PHO4"/>
    <property type="match status" value="1"/>
</dbReference>
<evidence type="ECO:0000256" key="5">
    <source>
        <dbReference type="ARBA" id="ARBA00022989"/>
    </source>
</evidence>
<protein>
    <recommendedName>
        <fullName evidence="7">Phosphate transporter</fullName>
    </recommendedName>
</protein>
<evidence type="ECO:0000256" key="7">
    <source>
        <dbReference type="RuleBase" id="RU363058"/>
    </source>
</evidence>
<keyword evidence="3 7" id="KW-0592">Phosphate transport</keyword>
<evidence type="ECO:0000256" key="4">
    <source>
        <dbReference type="ARBA" id="ARBA00022692"/>
    </source>
</evidence>
<comment type="subcellular location">
    <subcellularLocation>
        <location evidence="1 7">Membrane</location>
        <topology evidence="1 7">Multi-pass membrane protein</topology>
    </subcellularLocation>
</comment>
<sequence>MEAAEPQLIWIVIVCGIVSTILAMSIGANDVANAFSTSIGSGALNLPGAITIAFIFEVLGSIVLGGRVTDSIRNNVLNFEAFSDRPFDLALGMLCSSIGATSWLILATLFGIPVSTTHGVIGALAGFGFASGCTNGVRWSHLLYIVASWFVVPIISIFATAILYIVLQELVIRRENSYRIMKNYHWVFLALFSIPLSIFIAFENSFLKTGKGKLADLYRRWFYESNWHKALSVFLIVTALLVLSSIVTYTICHFRINSGWSFPKPCDVNSIFARKKKKKKTPVIVERVDELVNTSEPTETSEEANKENSDLPVTNLNSLNTESNKSEDVTEIPMNVELSRSLDMNVVEDHVEANDKSFSKSVINVLLGSVGFPQSPRASRAPSDLSNGSVNYDEEPGPESGLPPDSKVSSFFSNMKGSYGLSMPKFPKITTISGSSPNPANTSSDLSKSSARIKGTKSEKKGKKRQKTATSFSGFKSMPNDKRKSINDTQTIFSAMQVVGATISIISRSANYTANAVSTFSTVYFLYLYGVEQTPKNTPWYILLAGGVAMAIGLALFGHKVIKTVGLKITRVTPSRAYTIDSTAGGIVLIFSHLGIPVSSTHVTVSAILGIGMIQHVPPCLNPNVKNFKDPNHDGSNLDSAICSADENASNINIDASPYASRDKSYPDSPLAEISFDTTTHRNLDSMETQKDDYTNIKSYPLIDRFTLEYVNLKLYRKIFLTWIITIFSSGFVTAVFFIIGRAINDTYYSSD</sequence>
<feature type="compositionally biased region" description="Polar residues" evidence="8">
    <location>
        <begin position="430"/>
        <end position="450"/>
    </location>
</feature>
<dbReference type="EMBL" id="CP056068">
    <property type="protein sequence ID" value="UKJ90454.2"/>
    <property type="molecule type" value="Genomic_DNA"/>
</dbReference>
<name>A0A976M8B6_THEOR</name>
<dbReference type="OrthoDB" id="430309at2759"/>
<keyword evidence="5 7" id="KW-1133">Transmembrane helix</keyword>
<evidence type="ECO:0000313" key="9">
    <source>
        <dbReference type="EMBL" id="UKJ90454.2"/>
    </source>
</evidence>
<keyword evidence="4 7" id="KW-0812">Transmembrane</keyword>
<keyword evidence="2 7" id="KW-0813">Transport</keyword>
<dbReference type="PANTHER" id="PTHR11101">
    <property type="entry name" value="PHOSPHATE TRANSPORTER"/>
    <property type="match status" value="1"/>
</dbReference>
<proteinExistence type="inferred from homology"/>
<feature type="region of interest" description="Disordered" evidence="8">
    <location>
        <begin position="291"/>
        <end position="329"/>
    </location>
</feature>
<evidence type="ECO:0000313" key="10">
    <source>
        <dbReference type="Proteomes" id="UP000244803"/>
    </source>
</evidence>
<comment type="function">
    <text evidence="7">Sodium-phosphate symporter.</text>
</comment>
<feature type="transmembrane region" description="Helical" evidence="7">
    <location>
        <begin position="720"/>
        <end position="744"/>
    </location>
</feature>
<organism evidence="9 10">
    <name type="scientific">Theileria orientalis</name>
    <dbReference type="NCBI Taxonomy" id="68886"/>
    <lineage>
        <taxon>Eukaryota</taxon>
        <taxon>Sar</taxon>
        <taxon>Alveolata</taxon>
        <taxon>Apicomplexa</taxon>
        <taxon>Aconoidasida</taxon>
        <taxon>Piroplasmida</taxon>
        <taxon>Theileriidae</taxon>
        <taxon>Theileria</taxon>
    </lineage>
</organism>
<evidence type="ECO:0000256" key="6">
    <source>
        <dbReference type="ARBA" id="ARBA00023136"/>
    </source>
</evidence>
<evidence type="ECO:0000256" key="2">
    <source>
        <dbReference type="ARBA" id="ARBA00022448"/>
    </source>
</evidence>
<feature type="transmembrane region" description="Helical" evidence="7">
    <location>
        <begin position="142"/>
        <end position="166"/>
    </location>
</feature>
<feature type="transmembrane region" description="Helical" evidence="7">
    <location>
        <begin position="48"/>
        <end position="68"/>
    </location>
</feature>
<dbReference type="Proteomes" id="UP000244803">
    <property type="component" value="Chromosome 2"/>
</dbReference>
<feature type="transmembrane region" description="Helical" evidence="7">
    <location>
        <begin position="541"/>
        <end position="562"/>
    </location>
</feature>
<evidence type="ECO:0000256" key="3">
    <source>
        <dbReference type="ARBA" id="ARBA00022592"/>
    </source>
</evidence>
<feature type="transmembrane region" description="Helical" evidence="7">
    <location>
        <begin position="227"/>
        <end position="252"/>
    </location>
</feature>